<feature type="compositionally biased region" description="Low complexity" evidence="2">
    <location>
        <begin position="213"/>
        <end position="223"/>
    </location>
</feature>
<comment type="similarity">
    <text evidence="1">Belongs to the RPAP1 family.</text>
</comment>
<dbReference type="Pfam" id="PF08620">
    <property type="entry name" value="RPAP1_C"/>
    <property type="match status" value="1"/>
</dbReference>
<keyword evidence="6" id="KW-1185">Reference proteome</keyword>
<dbReference type="PANTHER" id="PTHR21483">
    <property type="entry name" value="RNA POLYMERASE II-ASSOCIATED PROTEIN 1"/>
    <property type="match status" value="1"/>
</dbReference>
<sequence>MDPTLLIHDVQEKEVTSVKPPSFPLPKSGLTGFPEHKKRTRISAFKQKKQAQEAANAAGPAPAPAPAPDAAGSSSHAPPASTATDERRKIDLENKERIRNMSPTEIAEAREELMSGLDPALIQMLLKRANLDDAAAKSPFPESAEASRPAYQAPSIEVEDTDRPVNKDTDSKPKKTVSFAADPEPSGPPAAAKPPAPFYDEDAPPAVPPPDLFPIDSQQAQQAHHGHKHGDHDHDHDHADDDNGHSATHFPSAPPLPDLDPADPDFLQHLHDKYFPNLPADPAKLAWMAPLPTAHSPADRDSPYYPRQDSLPVSQLRFDFRGALLPPRIARAVPATRGLHHHAEAPEAAGYTVLELARLARSSVPAQRCIAFQTLGRILFRLGRGEWGAGDDEMAMGLWRCFQEGRVLETLNEAAAVEEGRGHQGARAYAIEAVWLYEKGGWRERWRGR</sequence>
<feature type="compositionally biased region" description="Low complexity" evidence="2">
    <location>
        <begin position="68"/>
        <end position="83"/>
    </location>
</feature>
<feature type="compositionally biased region" description="Basic residues" evidence="2">
    <location>
        <begin position="36"/>
        <end position="49"/>
    </location>
</feature>
<dbReference type="AlphaFoldDB" id="A0A507BHK9"/>
<dbReference type="RefSeq" id="XP_031000577.1">
    <property type="nucleotide sequence ID" value="XM_031134145.1"/>
</dbReference>
<protein>
    <recommendedName>
        <fullName evidence="7">Transcription factor</fullName>
    </recommendedName>
</protein>
<evidence type="ECO:0000313" key="5">
    <source>
        <dbReference type="EMBL" id="TPX18866.1"/>
    </source>
</evidence>
<feature type="compositionally biased region" description="Basic and acidic residues" evidence="2">
    <location>
        <begin position="230"/>
        <end position="244"/>
    </location>
</feature>
<proteinExistence type="inferred from homology"/>
<dbReference type="InterPro" id="IPR013929">
    <property type="entry name" value="RPAP1_C"/>
</dbReference>
<evidence type="ECO:0008006" key="7">
    <source>
        <dbReference type="Google" id="ProtNLM"/>
    </source>
</evidence>
<dbReference type="EMBL" id="SKBQ01000106">
    <property type="protein sequence ID" value="TPX18866.1"/>
    <property type="molecule type" value="Genomic_DNA"/>
</dbReference>
<dbReference type="InParanoid" id="A0A507BHK9"/>
<dbReference type="InterPro" id="IPR013930">
    <property type="entry name" value="RPAP1_N"/>
</dbReference>
<dbReference type="STRING" id="1093900.A0A507BHK9"/>
<dbReference type="GO" id="GO:0006366">
    <property type="term" value="P:transcription by RNA polymerase II"/>
    <property type="evidence" value="ECO:0007669"/>
    <property type="project" value="InterPro"/>
</dbReference>
<evidence type="ECO:0000259" key="3">
    <source>
        <dbReference type="Pfam" id="PF08620"/>
    </source>
</evidence>
<dbReference type="GeneID" id="41978865"/>
<name>A0A507BHK9_9PEZI</name>
<evidence type="ECO:0000256" key="1">
    <source>
        <dbReference type="ARBA" id="ARBA00009953"/>
    </source>
</evidence>
<feature type="compositionally biased region" description="Pro residues" evidence="2">
    <location>
        <begin position="185"/>
        <end position="197"/>
    </location>
</feature>
<dbReference type="PANTHER" id="PTHR21483:SF18">
    <property type="entry name" value="RNA POLYMERASE II-ASSOCIATED PROTEIN 1"/>
    <property type="match status" value="1"/>
</dbReference>
<dbReference type="OrthoDB" id="348201at2759"/>
<feature type="domain" description="RPAP1 C-terminal" evidence="3">
    <location>
        <begin position="315"/>
        <end position="382"/>
    </location>
</feature>
<gene>
    <name evidence="5" type="ORF">E0L32_011418</name>
</gene>
<dbReference type="Pfam" id="PF08621">
    <property type="entry name" value="RPAP1_N"/>
    <property type="match status" value="1"/>
</dbReference>
<comment type="caution">
    <text evidence="5">The sequence shown here is derived from an EMBL/GenBank/DDBJ whole genome shotgun (WGS) entry which is preliminary data.</text>
</comment>
<dbReference type="Proteomes" id="UP000319257">
    <property type="component" value="Unassembled WGS sequence"/>
</dbReference>
<evidence type="ECO:0000259" key="4">
    <source>
        <dbReference type="Pfam" id="PF08621"/>
    </source>
</evidence>
<evidence type="ECO:0000313" key="6">
    <source>
        <dbReference type="Proteomes" id="UP000319257"/>
    </source>
</evidence>
<feature type="domain" description="RPAP1 N-terminal" evidence="4">
    <location>
        <begin position="89"/>
        <end position="132"/>
    </location>
</feature>
<dbReference type="InterPro" id="IPR039913">
    <property type="entry name" value="RPAP1/Rba50"/>
</dbReference>
<feature type="compositionally biased region" description="Basic and acidic residues" evidence="2">
    <location>
        <begin position="84"/>
        <end position="99"/>
    </location>
</feature>
<feature type="region of interest" description="Disordered" evidence="2">
    <location>
        <begin position="1"/>
        <end position="106"/>
    </location>
</feature>
<organism evidence="5 6">
    <name type="scientific">Thyridium curvatum</name>
    <dbReference type="NCBI Taxonomy" id="1093900"/>
    <lineage>
        <taxon>Eukaryota</taxon>
        <taxon>Fungi</taxon>
        <taxon>Dikarya</taxon>
        <taxon>Ascomycota</taxon>
        <taxon>Pezizomycotina</taxon>
        <taxon>Sordariomycetes</taxon>
        <taxon>Sordariomycetidae</taxon>
        <taxon>Thyridiales</taxon>
        <taxon>Thyridiaceae</taxon>
        <taxon>Thyridium</taxon>
    </lineage>
</organism>
<accession>A0A507BHK9</accession>
<dbReference type="FunCoup" id="A0A507BHK9">
    <property type="interactions" value="144"/>
</dbReference>
<feature type="region of interest" description="Disordered" evidence="2">
    <location>
        <begin position="135"/>
        <end position="267"/>
    </location>
</feature>
<feature type="compositionally biased region" description="Basic and acidic residues" evidence="2">
    <location>
        <begin position="161"/>
        <end position="173"/>
    </location>
</feature>
<evidence type="ECO:0000256" key="2">
    <source>
        <dbReference type="SAM" id="MobiDB-lite"/>
    </source>
</evidence>
<reference evidence="5 6" key="1">
    <citation type="submission" date="2019-06" db="EMBL/GenBank/DDBJ databases">
        <title>Draft genome sequence of the filamentous fungus Phialemoniopsis curvata isolated from diesel fuel.</title>
        <authorList>
            <person name="Varaljay V.A."/>
            <person name="Lyon W.J."/>
            <person name="Crouch A.L."/>
            <person name="Drake C.E."/>
            <person name="Hollomon J.M."/>
            <person name="Nadeau L.J."/>
            <person name="Nunn H.S."/>
            <person name="Stevenson B.S."/>
            <person name="Bojanowski C.L."/>
            <person name="Crookes-Goodson W.J."/>
        </authorList>
    </citation>
    <scope>NUCLEOTIDE SEQUENCE [LARGE SCALE GENOMIC DNA]</scope>
    <source>
        <strain evidence="5 6">D216</strain>
    </source>
</reference>